<evidence type="ECO:0000259" key="1">
    <source>
        <dbReference type="Pfam" id="PF13358"/>
    </source>
</evidence>
<dbReference type="PANTHER" id="PTHR46564:SF1">
    <property type="entry name" value="TRANSPOSASE"/>
    <property type="match status" value="1"/>
</dbReference>
<dbReference type="InterPro" id="IPR038717">
    <property type="entry name" value="Tc1-like_DDE_dom"/>
</dbReference>
<dbReference type="PANTHER" id="PTHR46564">
    <property type="entry name" value="TRANSPOSASE"/>
    <property type="match status" value="1"/>
</dbReference>
<accession>A0A7J4THF5</accession>
<evidence type="ECO:0000313" key="3">
    <source>
        <dbReference type="Proteomes" id="UP000586031"/>
    </source>
</evidence>
<organism evidence="2 3">
    <name type="scientific">Methanobacterium subterraneum</name>
    <dbReference type="NCBI Taxonomy" id="59277"/>
    <lineage>
        <taxon>Archaea</taxon>
        <taxon>Methanobacteriati</taxon>
        <taxon>Methanobacteriota</taxon>
        <taxon>Methanomada group</taxon>
        <taxon>Methanobacteria</taxon>
        <taxon>Methanobacteriales</taxon>
        <taxon>Methanobacteriaceae</taxon>
        <taxon>Methanobacterium</taxon>
    </lineage>
</organism>
<evidence type="ECO:0000313" key="2">
    <source>
        <dbReference type="EMBL" id="HII83414.1"/>
    </source>
</evidence>
<dbReference type="InterPro" id="IPR009057">
    <property type="entry name" value="Homeodomain-like_sf"/>
</dbReference>
<dbReference type="NCBIfam" id="NF033545">
    <property type="entry name" value="transpos_IS630"/>
    <property type="match status" value="1"/>
</dbReference>
<gene>
    <name evidence="2" type="ORF">HA271_00925</name>
</gene>
<feature type="domain" description="Tc1-like transposase DDE" evidence="1">
    <location>
        <begin position="173"/>
        <end position="308"/>
    </location>
</feature>
<dbReference type="Pfam" id="PF13565">
    <property type="entry name" value="HTH_32"/>
    <property type="match status" value="1"/>
</dbReference>
<protein>
    <submittedName>
        <fullName evidence="2">IS630 family transposase</fullName>
    </submittedName>
</protein>
<dbReference type="InterPro" id="IPR047655">
    <property type="entry name" value="Transpos_IS630-like"/>
</dbReference>
<reference evidence="3" key="1">
    <citation type="journal article" date="2020" name="bioRxiv">
        <title>A rank-normalized archaeal taxonomy based on genome phylogeny resolves widespread incomplete and uneven classifications.</title>
        <authorList>
            <person name="Rinke C."/>
            <person name="Chuvochina M."/>
            <person name="Mussig A.J."/>
            <person name="Chaumeil P.-A."/>
            <person name="Waite D.W."/>
            <person name="Whitman W.B."/>
            <person name="Parks D.H."/>
            <person name="Hugenholtz P."/>
        </authorList>
    </citation>
    <scope>NUCLEOTIDE SEQUENCE [LARGE SCALE GENOMIC DNA]</scope>
</reference>
<dbReference type="Proteomes" id="UP000586031">
    <property type="component" value="Unassembled WGS sequence"/>
</dbReference>
<name>A0A7J4THF5_9EURY</name>
<dbReference type="InterPro" id="IPR036397">
    <property type="entry name" value="RNaseH_sf"/>
</dbReference>
<dbReference type="SUPFAM" id="SSF53098">
    <property type="entry name" value="Ribonuclease H-like"/>
    <property type="match status" value="1"/>
</dbReference>
<dbReference type="InterPro" id="IPR012337">
    <property type="entry name" value="RNaseH-like_sf"/>
</dbReference>
<dbReference type="GO" id="GO:0003676">
    <property type="term" value="F:nucleic acid binding"/>
    <property type="evidence" value="ECO:0007669"/>
    <property type="project" value="InterPro"/>
</dbReference>
<proteinExistence type="predicted"/>
<dbReference type="Pfam" id="PF13358">
    <property type="entry name" value="DDE_3"/>
    <property type="match status" value="1"/>
</dbReference>
<dbReference type="Gene3D" id="3.30.420.10">
    <property type="entry name" value="Ribonuclease H-like superfamily/Ribonuclease H"/>
    <property type="match status" value="1"/>
</dbReference>
<dbReference type="SUPFAM" id="SSF46689">
    <property type="entry name" value="Homeodomain-like"/>
    <property type="match status" value="1"/>
</dbReference>
<comment type="caution">
    <text evidence="2">The sequence shown here is derived from an EMBL/GenBank/DDBJ whole genome shotgun (WGS) entry which is preliminary data.</text>
</comment>
<dbReference type="AlphaFoldDB" id="A0A7J4THF5"/>
<dbReference type="EMBL" id="DUHE01000028">
    <property type="protein sequence ID" value="HII83414.1"/>
    <property type="molecule type" value="Genomic_DNA"/>
</dbReference>
<sequence length="336" mass="39517">MAKWDRIGLKRQMSAEELDKRIKILEKDVKVLNRLHFIRNRYLGDSVELAASKSGVTKRVGYIWQERWNEEGYEGLIPKYGGGRPAQLTDNDKNDLKEILSKRDDWTTKEIKKLIKDRFGPDFSEKHVRSILKSLGLKFAKPYPKDYRRSPDAEKQFKKIEESLKKKPDIIGFFDEFSPQSTANTQRLWSLTKPVITKNTTRLRANTFGFYAIKGQSTIDFKDHSKKEDIIEFLKLIRAVNPYGRIMIILDNFRSHHANLTTQTAAKLNIDLIFLPPYSPHLNPIEFIWKTIKRQLSPVFIETKEQLRNLIEKHFKKYSESPTFAKKWIKKFLEKV</sequence>